<evidence type="ECO:0000313" key="3">
    <source>
        <dbReference type="Proteomes" id="UP000247973"/>
    </source>
</evidence>
<dbReference type="InterPro" id="IPR024339">
    <property type="entry name" value="DUF3836"/>
</dbReference>
<feature type="chain" id="PRO_5015842046" evidence="1">
    <location>
        <begin position="21"/>
        <end position="145"/>
    </location>
</feature>
<gene>
    <name evidence="2" type="ORF">CLV62_11626</name>
</gene>
<dbReference type="OrthoDB" id="997541at2"/>
<protein>
    <submittedName>
        <fullName evidence="2">Uncharacterized protein DUF3836</fullName>
    </submittedName>
</protein>
<proteinExistence type="predicted"/>
<dbReference type="Proteomes" id="UP000247973">
    <property type="component" value="Unassembled WGS sequence"/>
</dbReference>
<organism evidence="2 3">
    <name type="scientific">Dysgonomonas alginatilytica</name>
    <dbReference type="NCBI Taxonomy" id="1605892"/>
    <lineage>
        <taxon>Bacteria</taxon>
        <taxon>Pseudomonadati</taxon>
        <taxon>Bacteroidota</taxon>
        <taxon>Bacteroidia</taxon>
        <taxon>Bacteroidales</taxon>
        <taxon>Dysgonomonadaceae</taxon>
        <taxon>Dysgonomonas</taxon>
    </lineage>
</organism>
<keyword evidence="3" id="KW-1185">Reference proteome</keyword>
<dbReference type="EMBL" id="QICL01000016">
    <property type="protein sequence ID" value="PXV62986.1"/>
    <property type="molecule type" value="Genomic_DNA"/>
</dbReference>
<keyword evidence="1" id="KW-0732">Signal</keyword>
<sequence length="145" mass="16730">MKTSIITIIAAFLSISTSFGGNTIHKNVEGSKEEGTVTTTVYNGTDNTGLIPFKQTVFEYNTDKNLKERISYKWESNTQQWLVVSKYKYEYNISGELINISYMSWNESSKSWNKDVQYAMYIYDKSNESSPIKYLSVTDSKNKKY</sequence>
<reference evidence="2 3" key="1">
    <citation type="submission" date="2018-03" db="EMBL/GenBank/DDBJ databases">
        <title>Genomic Encyclopedia of Archaeal and Bacterial Type Strains, Phase II (KMG-II): from individual species to whole genera.</title>
        <authorList>
            <person name="Goeker M."/>
        </authorList>
    </citation>
    <scope>NUCLEOTIDE SEQUENCE [LARGE SCALE GENOMIC DNA]</scope>
    <source>
        <strain evidence="2 3">DSM 100214</strain>
    </source>
</reference>
<accession>A0A2V3PPA5</accession>
<feature type="signal peptide" evidence="1">
    <location>
        <begin position="1"/>
        <end position="20"/>
    </location>
</feature>
<dbReference type="RefSeq" id="WP_110311140.1">
    <property type="nucleotide sequence ID" value="NZ_QICL01000016.1"/>
</dbReference>
<evidence type="ECO:0000256" key="1">
    <source>
        <dbReference type="SAM" id="SignalP"/>
    </source>
</evidence>
<evidence type="ECO:0000313" key="2">
    <source>
        <dbReference type="EMBL" id="PXV62986.1"/>
    </source>
</evidence>
<dbReference type="Gene3D" id="2.40.128.720">
    <property type="match status" value="1"/>
</dbReference>
<dbReference type="AlphaFoldDB" id="A0A2V3PPA5"/>
<name>A0A2V3PPA5_9BACT</name>
<comment type="caution">
    <text evidence="2">The sequence shown here is derived from an EMBL/GenBank/DDBJ whole genome shotgun (WGS) entry which is preliminary data.</text>
</comment>
<dbReference type="Pfam" id="PF12930">
    <property type="entry name" value="DUF3836"/>
    <property type="match status" value="1"/>
</dbReference>